<sequence length="369" mass="40717">MADTGDDVWRAVKPEGLALAILATTLVVVVLTTIVIVMRIFIRLKTRNFGTDDWAMSIGYALQFVNLGQCIVVIYGSYTGIGTRDDGLSTAASIEGFKALLMWQAFYAGSLSFIKSSICIALMCIAQERMYLNILRGLIILSVALSSIGLVVVFNQCHPLDKYWDKRVPGTCWSPIVVTVLSYAASASNVITDLTVATIPFFLLRHVQMRARLKLYIRLILGLGILAGIASIIRVPFTDAYMKPVDILYHSGQVVLWTIVECGLGIIAGSLPMLRRFLKRFAQDESTQERGQKRSDSTDLLTIGRIQGRHGPVYNTDLHVTVVGGADSDGQDNQDGDNESTRHIIKVTRDVRQTESDESLVLNRTMPMP</sequence>
<feature type="transmembrane region" description="Helical" evidence="6">
    <location>
        <begin position="215"/>
        <end position="234"/>
    </location>
</feature>
<dbReference type="PANTHER" id="PTHR33048">
    <property type="entry name" value="PTH11-LIKE INTEGRAL MEMBRANE PROTEIN (AFU_ORTHOLOGUE AFUA_5G11245)"/>
    <property type="match status" value="1"/>
</dbReference>
<feature type="transmembrane region" description="Helical" evidence="6">
    <location>
        <begin position="254"/>
        <end position="274"/>
    </location>
</feature>
<dbReference type="Proteomes" id="UP001304895">
    <property type="component" value="Unassembled WGS sequence"/>
</dbReference>
<dbReference type="InterPro" id="IPR049326">
    <property type="entry name" value="Rhodopsin_dom_fungi"/>
</dbReference>
<feature type="transmembrane region" description="Helical" evidence="6">
    <location>
        <begin position="54"/>
        <end position="78"/>
    </location>
</feature>
<name>A0AAN6ZET8_9PEZI</name>
<reference evidence="8" key="1">
    <citation type="journal article" date="2023" name="Mol. Phylogenet. Evol.">
        <title>Genome-scale phylogeny and comparative genomics of the fungal order Sordariales.</title>
        <authorList>
            <person name="Hensen N."/>
            <person name="Bonometti L."/>
            <person name="Westerberg I."/>
            <person name="Brannstrom I.O."/>
            <person name="Guillou S."/>
            <person name="Cros-Aarteil S."/>
            <person name="Calhoun S."/>
            <person name="Haridas S."/>
            <person name="Kuo A."/>
            <person name="Mondo S."/>
            <person name="Pangilinan J."/>
            <person name="Riley R."/>
            <person name="LaButti K."/>
            <person name="Andreopoulos B."/>
            <person name="Lipzen A."/>
            <person name="Chen C."/>
            <person name="Yan M."/>
            <person name="Daum C."/>
            <person name="Ng V."/>
            <person name="Clum A."/>
            <person name="Steindorff A."/>
            <person name="Ohm R.A."/>
            <person name="Martin F."/>
            <person name="Silar P."/>
            <person name="Natvig D.O."/>
            <person name="Lalanne C."/>
            <person name="Gautier V."/>
            <person name="Ament-Velasquez S.L."/>
            <person name="Kruys A."/>
            <person name="Hutchinson M.I."/>
            <person name="Powell A.J."/>
            <person name="Barry K."/>
            <person name="Miller A.N."/>
            <person name="Grigoriev I.V."/>
            <person name="Debuchy R."/>
            <person name="Gladieux P."/>
            <person name="Hiltunen Thoren M."/>
            <person name="Johannesson H."/>
        </authorList>
    </citation>
    <scope>NUCLEOTIDE SEQUENCE</scope>
    <source>
        <strain evidence="8">CBS 123565</strain>
    </source>
</reference>
<feature type="transmembrane region" description="Helical" evidence="6">
    <location>
        <begin position="105"/>
        <end position="126"/>
    </location>
</feature>
<feature type="domain" description="Rhodopsin" evidence="7">
    <location>
        <begin position="38"/>
        <end position="280"/>
    </location>
</feature>
<evidence type="ECO:0000313" key="8">
    <source>
        <dbReference type="EMBL" id="KAK4135742.1"/>
    </source>
</evidence>
<comment type="subcellular location">
    <subcellularLocation>
        <location evidence="1">Membrane</location>
        <topology evidence="1">Multi-pass membrane protein</topology>
    </subcellularLocation>
</comment>
<keyword evidence="4 6" id="KW-0472">Membrane</keyword>
<reference evidence="8" key="2">
    <citation type="submission" date="2023-05" db="EMBL/GenBank/DDBJ databases">
        <authorList>
            <consortium name="Lawrence Berkeley National Laboratory"/>
            <person name="Steindorff A."/>
            <person name="Hensen N."/>
            <person name="Bonometti L."/>
            <person name="Westerberg I."/>
            <person name="Brannstrom I.O."/>
            <person name="Guillou S."/>
            <person name="Cros-Aarteil S."/>
            <person name="Calhoun S."/>
            <person name="Haridas S."/>
            <person name="Kuo A."/>
            <person name="Mondo S."/>
            <person name="Pangilinan J."/>
            <person name="Riley R."/>
            <person name="Labutti K."/>
            <person name="Andreopoulos B."/>
            <person name="Lipzen A."/>
            <person name="Chen C."/>
            <person name="Yanf M."/>
            <person name="Daum C."/>
            <person name="Ng V."/>
            <person name="Clum A."/>
            <person name="Ohm R."/>
            <person name="Martin F."/>
            <person name="Silar P."/>
            <person name="Natvig D."/>
            <person name="Lalanne C."/>
            <person name="Gautier V."/>
            <person name="Ament-Velasquez S.L."/>
            <person name="Kruys A."/>
            <person name="Hutchinson M.I."/>
            <person name="Powell A.J."/>
            <person name="Barry K."/>
            <person name="Miller A.N."/>
            <person name="Grigoriev I.V."/>
            <person name="Debuchy R."/>
            <person name="Gladieux P."/>
            <person name="Thoren M.H."/>
            <person name="Johannesson H."/>
        </authorList>
    </citation>
    <scope>NUCLEOTIDE SEQUENCE</scope>
    <source>
        <strain evidence="8">CBS 123565</strain>
    </source>
</reference>
<keyword evidence="3 6" id="KW-1133">Transmembrane helix</keyword>
<feature type="transmembrane region" description="Helical" evidence="6">
    <location>
        <begin position="176"/>
        <end position="203"/>
    </location>
</feature>
<proteinExistence type="inferred from homology"/>
<dbReference type="Pfam" id="PF20684">
    <property type="entry name" value="Fung_rhodopsin"/>
    <property type="match status" value="1"/>
</dbReference>
<dbReference type="GO" id="GO:0016020">
    <property type="term" value="C:membrane"/>
    <property type="evidence" value="ECO:0007669"/>
    <property type="project" value="UniProtKB-SubCell"/>
</dbReference>
<dbReference type="InterPro" id="IPR052337">
    <property type="entry name" value="SAT4-like"/>
</dbReference>
<keyword evidence="9" id="KW-1185">Reference proteome</keyword>
<organism evidence="8 9">
    <name type="scientific">Trichocladium antarcticum</name>
    <dbReference type="NCBI Taxonomy" id="1450529"/>
    <lineage>
        <taxon>Eukaryota</taxon>
        <taxon>Fungi</taxon>
        <taxon>Dikarya</taxon>
        <taxon>Ascomycota</taxon>
        <taxon>Pezizomycotina</taxon>
        <taxon>Sordariomycetes</taxon>
        <taxon>Sordariomycetidae</taxon>
        <taxon>Sordariales</taxon>
        <taxon>Chaetomiaceae</taxon>
        <taxon>Trichocladium</taxon>
    </lineage>
</organism>
<evidence type="ECO:0000313" key="9">
    <source>
        <dbReference type="Proteomes" id="UP001304895"/>
    </source>
</evidence>
<feature type="transmembrane region" description="Helical" evidence="6">
    <location>
        <begin position="17"/>
        <end position="42"/>
    </location>
</feature>
<gene>
    <name evidence="8" type="ORF">BT67DRAFT_461415</name>
</gene>
<evidence type="ECO:0000256" key="1">
    <source>
        <dbReference type="ARBA" id="ARBA00004141"/>
    </source>
</evidence>
<evidence type="ECO:0000256" key="6">
    <source>
        <dbReference type="SAM" id="Phobius"/>
    </source>
</evidence>
<protein>
    <recommendedName>
        <fullName evidence="7">Rhodopsin domain-containing protein</fullName>
    </recommendedName>
</protein>
<dbReference type="EMBL" id="MU853405">
    <property type="protein sequence ID" value="KAK4135742.1"/>
    <property type="molecule type" value="Genomic_DNA"/>
</dbReference>
<evidence type="ECO:0000259" key="7">
    <source>
        <dbReference type="Pfam" id="PF20684"/>
    </source>
</evidence>
<keyword evidence="2 6" id="KW-0812">Transmembrane</keyword>
<feature type="transmembrane region" description="Helical" evidence="6">
    <location>
        <begin position="138"/>
        <end position="156"/>
    </location>
</feature>
<evidence type="ECO:0000256" key="5">
    <source>
        <dbReference type="ARBA" id="ARBA00038359"/>
    </source>
</evidence>
<evidence type="ECO:0000256" key="2">
    <source>
        <dbReference type="ARBA" id="ARBA00022692"/>
    </source>
</evidence>
<comment type="similarity">
    <text evidence="5">Belongs to the SAT4 family.</text>
</comment>
<accession>A0AAN6ZET8</accession>
<evidence type="ECO:0000256" key="3">
    <source>
        <dbReference type="ARBA" id="ARBA00022989"/>
    </source>
</evidence>
<dbReference type="PANTHER" id="PTHR33048:SF15">
    <property type="entry name" value="INTEGRAL MEMBRANE PROTEIN"/>
    <property type="match status" value="1"/>
</dbReference>
<evidence type="ECO:0000256" key="4">
    <source>
        <dbReference type="ARBA" id="ARBA00023136"/>
    </source>
</evidence>
<comment type="caution">
    <text evidence="8">The sequence shown here is derived from an EMBL/GenBank/DDBJ whole genome shotgun (WGS) entry which is preliminary data.</text>
</comment>
<dbReference type="AlphaFoldDB" id="A0AAN6ZET8"/>